<evidence type="ECO:0000256" key="3">
    <source>
        <dbReference type="ARBA" id="ARBA00022670"/>
    </source>
</evidence>
<dbReference type="KEGG" id="cvn:111125983"/>
<dbReference type="CDD" id="cd00190">
    <property type="entry name" value="Tryp_SPc"/>
    <property type="match status" value="1"/>
</dbReference>
<dbReference type="SMART" id="SM00020">
    <property type="entry name" value="Tryp_SPc"/>
    <property type="match status" value="1"/>
</dbReference>
<evidence type="ECO:0000256" key="2">
    <source>
        <dbReference type="ARBA" id="ARBA00022525"/>
    </source>
</evidence>
<dbReference type="GO" id="GO:0006508">
    <property type="term" value="P:proteolysis"/>
    <property type="evidence" value="ECO:0007669"/>
    <property type="project" value="UniProtKB-KW"/>
</dbReference>
<dbReference type="Pfam" id="PF00089">
    <property type="entry name" value="Trypsin"/>
    <property type="match status" value="1"/>
</dbReference>
<dbReference type="InterPro" id="IPR001314">
    <property type="entry name" value="Peptidase_S1A"/>
</dbReference>
<dbReference type="InterPro" id="IPR009003">
    <property type="entry name" value="Peptidase_S1_PA"/>
</dbReference>
<dbReference type="FunFam" id="2.40.10.10:FF:000146">
    <property type="entry name" value="Serine protease 53"/>
    <property type="match status" value="1"/>
</dbReference>
<dbReference type="InterPro" id="IPR033116">
    <property type="entry name" value="TRYPSIN_SER"/>
</dbReference>
<dbReference type="GO" id="GO:0004252">
    <property type="term" value="F:serine-type endopeptidase activity"/>
    <property type="evidence" value="ECO:0007669"/>
    <property type="project" value="InterPro"/>
</dbReference>
<evidence type="ECO:0000313" key="12">
    <source>
        <dbReference type="RefSeq" id="XP_022326015.1"/>
    </source>
</evidence>
<evidence type="ECO:0000256" key="4">
    <source>
        <dbReference type="ARBA" id="ARBA00022729"/>
    </source>
</evidence>
<name>A0A8B8DE95_CRAVI</name>
<accession>A0A8B8DE95</accession>
<keyword evidence="4" id="KW-0732">Signal</keyword>
<dbReference type="PANTHER" id="PTHR24252">
    <property type="entry name" value="ACROSIN-RELATED"/>
    <property type="match status" value="1"/>
</dbReference>
<keyword evidence="7" id="KW-0865">Zymogen</keyword>
<reference evidence="12" key="1">
    <citation type="submission" date="2025-08" db="UniProtKB">
        <authorList>
            <consortium name="RefSeq"/>
        </authorList>
    </citation>
    <scope>IDENTIFICATION</scope>
    <source>
        <tissue evidence="12">Whole sample</tissue>
    </source>
</reference>
<dbReference type="GeneID" id="111125983"/>
<dbReference type="Gene3D" id="2.40.10.10">
    <property type="entry name" value="Trypsin-like serine proteases"/>
    <property type="match status" value="1"/>
</dbReference>
<evidence type="ECO:0000256" key="8">
    <source>
        <dbReference type="ARBA" id="ARBA00023157"/>
    </source>
</evidence>
<dbReference type="SUPFAM" id="SSF50494">
    <property type="entry name" value="Trypsin-like serine proteases"/>
    <property type="match status" value="1"/>
</dbReference>
<dbReference type="InterPro" id="IPR001254">
    <property type="entry name" value="Trypsin_dom"/>
</dbReference>
<keyword evidence="2" id="KW-0964">Secreted</keyword>
<keyword evidence="8" id="KW-1015">Disulfide bond</keyword>
<sequence length="295" mass="31513">MLYKGDPSAALPPSYNGGNSGHLLQRLLQSGFDGGSGKAVQLPSRLIIGGTDAEPSAWPWQAGILASGELVCGGTLIEPDMVLTAAHCMLGRSKESYQVVLGDYDRTQTDGGEQFIDIAAAEIHPDFRGNFLSGYDVALLRLVRNVSESAGVGTIELAEPGHAPSKLGRGRCIITGWGVKDLGARNEELARKLQEADIEILSNKKCNSRRYWDGLVKPSNLCAMNRGTAACQGDSGSPLVCCWGGSYRLVGITSWGSSTCRNYPSVYTDVSKVRTWIATTTEALRNELCTGSPKL</sequence>
<keyword evidence="3 9" id="KW-0645">Protease</keyword>
<evidence type="ECO:0000256" key="5">
    <source>
        <dbReference type="ARBA" id="ARBA00022801"/>
    </source>
</evidence>
<keyword evidence="11" id="KW-1185">Reference proteome</keyword>
<keyword evidence="6 9" id="KW-0720">Serine protease</keyword>
<dbReference type="PROSITE" id="PS00134">
    <property type="entry name" value="TRYPSIN_HIS"/>
    <property type="match status" value="1"/>
</dbReference>
<dbReference type="InterPro" id="IPR018114">
    <property type="entry name" value="TRYPSIN_HIS"/>
</dbReference>
<evidence type="ECO:0000256" key="1">
    <source>
        <dbReference type="ARBA" id="ARBA00004613"/>
    </source>
</evidence>
<dbReference type="OrthoDB" id="6149870at2759"/>
<evidence type="ECO:0000259" key="10">
    <source>
        <dbReference type="PROSITE" id="PS50240"/>
    </source>
</evidence>
<dbReference type="PANTHER" id="PTHR24252:SF7">
    <property type="entry name" value="HYALIN"/>
    <property type="match status" value="1"/>
</dbReference>
<gene>
    <name evidence="12" type="primary">LOC111125983</name>
</gene>
<comment type="subcellular location">
    <subcellularLocation>
        <location evidence="1">Secreted</location>
    </subcellularLocation>
</comment>
<dbReference type="InterPro" id="IPR043504">
    <property type="entry name" value="Peptidase_S1_PA_chymotrypsin"/>
</dbReference>
<dbReference type="PRINTS" id="PR00722">
    <property type="entry name" value="CHYMOTRYPSIN"/>
</dbReference>
<dbReference type="Proteomes" id="UP000694844">
    <property type="component" value="Chromosome 3"/>
</dbReference>
<evidence type="ECO:0000256" key="7">
    <source>
        <dbReference type="ARBA" id="ARBA00023145"/>
    </source>
</evidence>
<evidence type="ECO:0000313" key="11">
    <source>
        <dbReference type="Proteomes" id="UP000694844"/>
    </source>
</evidence>
<dbReference type="GO" id="GO:0005576">
    <property type="term" value="C:extracellular region"/>
    <property type="evidence" value="ECO:0007669"/>
    <property type="project" value="UniProtKB-SubCell"/>
</dbReference>
<evidence type="ECO:0000256" key="6">
    <source>
        <dbReference type="ARBA" id="ARBA00022825"/>
    </source>
</evidence>
<keyword evidence="5 9" id="KW-0378">Hydrolase</keyword>
<dbReference type="PROSITE" id="PS00135">
    <property type="entry name" value="TRYPSIN_SER"/>
    <property type="match status" value="1"/>
</dbReference>
<protein>
    <submittedName>
        <fullName evidence="12">Chymotrypsin-like elastase family member 1</fullName>
    </submittedName>
</protein>
<organism evidence="11 12">
    <name type="scientific">Crassostrea virginica</name>
    <name type="common">Eastern oyster</name>
    <dbReference type="NCBI Taxonomy" id="6565"/>
    <lineage>
        <taxon>Eukaryota</taxon>
        <taxon>Metazoa</taxon>
        <taxon>Spiralia</taxon>
        <taxon>Lophotrochozoa</taxon>
        <taxon>Mollusca</taxon>
        <taxon>Bivalvia</taxon>
        <taxon>Autobranchia</taxon>
        <taxon>Pteriomorphia</taxon>
        <taxon>Ostreida</taxon>
        <taxon>Ostreoidea</taxon>
        <taxon>Ostreidae</taxon>
        <taxon>Crassostrea</taxon>
    </lineage>
</organism>
<feature type="domain" description="Peptidase S1" evidence="10">
    <location>
        <begin position="47"/>
        <end position="282"/>
    </location>
</feature>
<proteinExistence type="predicted"/>
<dbReference type="AlphaFoldDB" id="A0A8B8DE95"/>
<dbReference type="PROSITE" id="PS50240">
    <property type="entry name" value="TRYPSIN_DOM"/>
    <property type="match status" value="1"/>
</dbReference>
<dbReference type="RefSeq" id="XP_022326015.1">
    <property type="nucleotide sequence ID" value="XM_022470307.1"/>
</dbReference>
<evidence type="ECO:0000256" key="9">
    <source>
        <dbReference type="RuleBase" id="RU363034"/>
    </source>
</evidence>